<evidence type="ECO:0000256" key="5">
    <source>
        <dbReference type="SAM" id="MobiDB-lite"/>
    </source>
</evidence>
<name>G0U584_TRYVY</name>
<keyword evidence="3" id="KW-0547">Nucleotide-binding</keyword>
<dbReference type="Pfam" id="PF00225">
    <property type="entry name" value="Kinesin"/>
    <property type="match status" value="1"/>
</dbReference>
<evidence type="ECO:0000256" key="2">
    <source>
        <dbReference type="ARBA" id="ARBA00023175"/>
    </source>
</evidence>
<dbReference type="EMBL" id="HE573026">
    <property type="protein sequence ID" value="CCC51032.1"/>
    <property type="molecule type" value="Genomic_DNA"/>
</dbReference>
<evidence type="ECO:0000256" key="4">
    <source>
        <dbReference type="SAM" id="Coils"/>
    </source>
</evidence>
<dbReference type="InterPro" id="IPR001752">
    <property type="entry name" value="Kinesin_motor_dom"/>
</dbReference>
<evidence type="ECO:0000259" key="6">
    <source>
        <dbReference type="PROSITE" id="PS50067"/>
    </source>
</evidence>
<keyword evidence="1 4" id="KW-0175">Coiled coil</keyword>
<dbReference type="InterPro" id="IPR027417">
    <property type="entry name" value="P-loop_NTPase"/>
</dbReference>
<organism evidence="7">
    <name type="scientific">Trypanosoma vivax (strain Y486)</name>
    <dbReference type="NCBI Taxonomy" id="1055687"/>
    <lineage>
        <taxon>Eukaryota</taxon>
        <taxon>Discoba</taxon>
        <taxon>Euglenozoa</taxon>
        <taxon>Kinetoplastea</taxon>
        <taxon>Metakinetoplastina</taxon>
        <taxon>Trypanosomatida</taxon>
        <taxon>Trypanosomatidae</taxon>
        <taxon>Trypanosoma</taxon>
        <taxon>Duttonella</taxon>
    </lineage>
</organism>
<keyword evidence="3" id="KW-0067">ATP-binding</keyword>
<feature type="compositionally biased region" description="Basic and acidic residues" evidence="5">
    <location>
        <begin position="1052"/>
        <end position="1076"/>
    </location>
</feature>
<feature type="coiled-coil region" evidence="4">
    <location>
        <begin position="426"/>
        <end position="495"/>
    </location>
</feature>
<dbReference type="VEuPathDB" id="TriTrypDB:TvY486_1000860"/>
<dbReference type="PANTHER" id="PTHR47968">
    <property type="entry name" value="CENTROMERE PROTEIN E"/>
    <property type="match status" value="1"/>
</dbReference>
<dbReference type="SUPFAM" id="SSF52540">
    <property type="entry name" value="P-loop containing nucleoside triphosphate hydrolases"/>
    <property type="match status" value="1"/>
</dbReference>
<dbReference type="PROSITE" id="PS50067">
    <property type="entry name" value="KINESIN_MOTOR_2"/>
    <property type="match status" value="1"/>
</dbReference>
<evidence type="ECO:0000256" key="1">
    <source>
        <dbReference type="ARBA" id="ARBA00023054"/>
    </source>
</evidence>
<dbReference type="GO" id="GO:0008017">
    <property type="term" value="F:microtubule binding"/>
    <property type="evidence" value="ECO:0007669"/>
    <property type="project" value="InterPro"/>
</dbReference>
<proteinExistence type="inferred from homology"/>
<feature type="non-terminal residue" evidence="7">
    <location>
        <position position="1470"/>
    </location>
</feature>
<comment type="similarity">
    <text evidence="3">Belongs to the TRAFAC class myosin-kinesin ATPase superfamily. Kinesin family.</text>
</comment>
<dbReference type="SMART" id="SM00129">
    <property type="entry name" value="KISc"/>
    <property type="match status" value="1"/>
</dbReference>
<sequence length="1470" mass="163178">MNVIINKPRVRVVMRFRPLNEEEKRHGSEEGARDQWLLHEDNAVKVWDESAISNTGDAEGTGTALVRLPVAHYTFDSVLSQATTQEDVFACVGAPVVDHVLKGYNGTLISYGAVGSGKTYTMVGPHGLSGSQIFTDSPHYSLRGLIPRIVEHLFARLGSRSTWTIKATMFEIYREHIVDLLRTDDGPPHLDPGVWQDDTGGDPSVLLGSLQEVECRTALELLGIFYRGNAMRHTRSTGSNATSSRGHCLLCIVLQQKCAAINGLYTTSRLNLVELAGSDRVTPMLAQTESLRETHCINLSLALLGNVIQQIAADYCGYVPFRDSKLTSVLQDSLGGNSFTTLLCHASVSSMTRSQTVSTLQFAQSIRKVRNCPRLNETVSQPQLQAQYKSALQRIRRLEEQICAKDELLKTRMEAQETNEASSTEVERLKSMVVSLTEQLDLLGKELHAKEEELQRERDGAEFYQQQCVSLKSKLESLQEEKAADEIRHQEALDALNKHLGSLRTESEFLQRHLSSSIQDNSALLRLVEEFGKATTDDRPAHEGEIHDGSFNNENEEGVVAADSSDNETINGPPRYNREETSACGEDYCKTDAASRFSSVESVAVDEGDRAIRIPETVHVAQQEYTQPYLTVVDSRLAQETRSHSSSLLQIGTEGKVDATVSAPITTAITEDAVRNALSALKDATHTLTVWQHEEAETILRNFLQQWRHALAKDTPLENAVPCAALYQCLQAVRSIILDDLACRNTGKARCARKTLDTLELQRSSTLLILLTTIITLARGRNSSVLGVLTTRKVQRAIDVMKQEMGSDYGGEGQVESANGESSMEAAAASYEAKISARVVLNEAIRRVASCLHRRAINALRHKRTKKSLTVEEAIFACSMVDSHLSSLLDKEDICTEILHRDTVRVLELVDYAAQTLRQHARVCECTDKTREAHDAMTTDKVTKAIVYLRCSVLAEASTLAHRAHECETDVKQALHLLQNRFVHTQSGKEKTECDTEHIEGQEEKIEIENALQTLNAYAYRKGYEIHLYIHSQETTPFNAKESSAANNGDEYEAHPIDWDETPNTKEKNTETETRAQETMIPYTINDEHDIQEVIIKSQYITDVEQQQQQSRRKTIHNPYDKQIIKIMQHANITTEPLEEHELAVLHARRASRAVADADTMTEPLEEHGLAVLHARRASRAVTDADTMTEPLEEHGLAVLHARRASRAVADADTMTEPLEEHELAVLHARRASRAVADADTMTEPLEEHGLAVLHARRASRAVADADTMTEPLEEHVLAVLHARRASRAVADADTMTEPLEEHGLTVLHARRASRAVADADTMTEPLEEHGLAVLHARRASRAVADADTMTEPLEEHELTVLHARRASRAVADADTMTEPLEEHGLAVLHARRASRAVADADTMTEPLEEHELAVLHARRASRAVADADTMTEPLEEHGLTVLHARRASRAVADADTMTEPLEEHELAVL</sequence>
<evidence type="ECO:0000313" key="7">
    <source>
        <dbReference type="EMBL" id="CCC51032.1"/>
    </source>
</evidence>
<dbReference type="GO" id="GO:0007018">
    <property type="term" value="P:microtubule-based movement"/>
    <property type="evidence" value="ECO:0007669"/>
    <property type="project" value="InterPro"/>
</dbReference>
<dbReference type="InterPro" id="IPR036961">
    <property type="entry name" value="Kinesin_motor_dom_sf"/>
</dbReference>
<keyword evidence="2 3" id="KW-0505">Motor protein</keyword>
<evidence type="ECO:0000256" key="3">
    <source>
        <dbReference type="PROSITE-ProRule" id="PRU00283"/>
    </source>
</evidence>
<dbReference type="Gene3D" id="3.40.850.10">
    <property type="entry name" value="Kinesin motor domain"/>
    <property type="match status" value="1"/>
</dbReference>
<feature type="compositionally biased region" description="Basic and acidic residues" evidence="5">
    <location>
        <begin position="535"/>
        <end position="548"/>
    </location>
</feature>
<feature type="binding site" evidence="3">
    <location>
        <begin position="112"/>
        <end position="119"/>
    </location>
    <ligand>
        <name>ATP</name>
        <dbReference type="ChEBI" id="CHEBI:30616"/>
    </ligand>
</feature>
<protein>
    <submittedName>
        <fullName evidence="7">Putative kinesin</fullName>
    </submittedName>
</protein>
<feature type="region of interest" description="Disordered" evidence="5">
    <location>
        <begin position="535"/>
        <end position="554"/>
    </location>
</feature>
<dbReference type="GO" id="GO:0005524">
    <property type="term" value="F:ATP binding"/>
    <property type="evidence" value="ECO:0007669"/>
    <property type="project" value="UniProtKB-UniRule"/>
</dbReference>
<dbReference type="InterPro" id="IPR027640">
    <property type="entry name" value="Kinesin-like_fam"/>
</dbReference>
<feature type="region of interest" description="Disordered" evidence="5">
    <location>
        <begin position="560"/>
        <end position="583"/>
    </location>
</feature>
<reference evidence="7" key="1">
    <citation type="journal article" date="2012" name="Proc. Natl. Acad. Sci. U.S.A.">
        <title>Antigenic diversity is generated by distinct evolutionary mechanisms in African trypanosome species.</title>
        <authorList>
            <person name="Jackson A.P."/>
            <person name="Berry A."/>
            <person name="Aslett M."/>
            <person name="Allison H.C."/>
            <person name="Burton P."/>
            <person name="Vavrova-Anderson J."/>
            <person name="Brown R."/>
            <person name="Browne H."/>
            <person name="Corton N."/>
            <person name="Hauser H."/>
            <person name="Gamble J."/>
            <person name="Gilderthorp R."/>
            <person name="Marcello L."/>
            <person name="McQuillan J."/>
            <person name="Otto T.D."/>
            <person name="Quail M.A."/>
            <person name="Sanders M.J."/>
            <person name="van Tonder A."/>
            <person name="Ginger M.L."/>
            <person name="Field M.C."/>
            <person name="Barry J.D."/>
            <person name="Hertz-Fowler C."/>
            <person name="Berriman M."/>
        </authorList>
    </citation>
    <scope>NUCLEOTIDE SEQUENCE</scope>
    <source>
        <strain evidence="7">Y486</strain>
    </source>
</reference>
<dbReference type="PRINTS" id="PR00380">
    <property type="entry name" value="KINESINHEAVY"/>
</dbReference>
<gene>
    <name evidence="7" type="ORF">TVY486_1000860</name>
</gene>
<accession>G0U584</accession>
<feature type="region of interest" description="Disordered" evidence="5">
    <location>
        <begin position="1039"/>
        <end position="1077"/>
    </location>
</feature>
<feature type="domain" description="Kinesin motor" evidence="6">
    <location>
        <begin position="9"/>
        <end position="369"/>
    </location>
</feature>
<dbReference type="GO" id="GO:0003777">
    <property type="term" value="F:microtubule motor activity"/>
    <property type="evidence" value="ECO:0007669"/>
    <property type="project" value="InterPro"/>
</dbReference>
<dbReference type="PANTHER" id="PTHR47968:SF75">
    <property type="entry name" value="CENTROMERE-ASSOCIATED PROTEIN E"/>
    <property type="match status" value="1"/>
</dbReference>